<evidence type="ECO:0000313" key="2">
    <source>
        <dbReference type="EMBL" id="TNC35414.1"/>
    </source>
</evidence>
<organism evidence="2 3">
    <name type="scientific">Mumia zhuanghuii</name>
    <dbReference type="NCBI Taxonomy" id="2585211"/>
    <lineage>
        <taxon>Bacteria</taxon>
        <taxon>Bacillati</taxon>
        <taxon>Actinomycetota</taxon>
        <taxon>Actinomycetes</taxon>
        <taxon>Propionibacteriales</taxon>
        <taxon>Nocardioidaceae</taxon>
        <taxon>Mumia</taxon>
    </lineage>
</organism>
<dbReference type="PANTHER" id="PTHR36151">
    <property type="entry name" value="BLR2777 PROTEIN"/>
    <property type="match status" value="1"/>
</dbReference>
<evidence type="ECO:0000313" key="3">
    <source>
        <dbReference type="Proteomes" id="UP000306740"/>
    </source>
</evidence>
<dbReference type="Pfam" id="PF09995">
    <property type="entry name" value="MPAB_Lcp_cat"/>
    <property type="match status" value="1"/>
</dbReference>
<dbReference type="RefSeq" id="WP_139106963.1">
    <property type="nucleotide sequence ID" value="NZ_VDFR01000147.1"/>
</dbReference>
<gene>
    <name evidence="2" type="ORF">FHE65_27060</name>
</gene>
<accession>A0A5C4MFN1</accession>
<dbReference type="Proteomes" id="UP000306740">
    <property type="component" value="Unassembled WGS sequence"/>
</dbReference>
<comment type="caution">
    <text evidence="2">The sequence shown here is derived from an EMBL/GenBank/DDBJ whole genome shotgun (WGS) entry which is preliminary data.</text>
</comment>
<feature type="domain" description="ER-bound oxygenase mpaB/mpaB'/Rubber oxygenase catalytic" evidence="1">
    <location>
        <begin position="43"/>
        <end position="266"/>
    </location>
</feature>
<dbReference type="EMBL" id="VDFR01000147">
    <property type="protein sequence ID" value="TNC35414.1"/>
    <property type="molecule type" value="Genomic_DNA"/>
</dbReference>
<name>A0A5C4MFN1_9ACTN</name>
<dbReference type="InterPro" id="IPR018713">
    <property type="entry name" value="MPAB/Lcp_cat_dom"/>
</dbReference>
<evidence type="ECO:0000259" key="1">
    <source>
        <dbReference type="Pfam" id="PF09995"/>
    </source>
</evidence>
<dbReference type="PANTHER" id="PTHR36151:SF3">
    <property type="entry name" value="ER-BOUND OXYGENASE MPAB_MPAB'_RUBBER OXYGENASE CATALYTIC DOMAIN-CONTAINING PROTEIN"/>
    <property type="match status" value="1"/>
</dbReference>
<dbReference type="AlphaFoldDB" id="A0A5C4MFN1"/>
<proteinExistence type="predicted"/>
<dbReference type="GO" id="GO:0016491">
    <property type="term" value="F:oxidoreductase activity"/>
    <property type="evidence" value="ECO:0007669"/>
    <property type="project" value="InterPro"/>
</dbReference>
<protein>
    <submittedName>
        <fullName evidence="2">DUF2236 domain-containing protein</fullName>
    </submittedName>
</protein>
<sequence>MGVRELLAEAVFTRVAGEDGPDRRTRIHGEVGPRRFGPDDPIWGVHGDASMFVGGIRALLLQSLHPLAMAAVDQHSGYRGDPWGRLQRTSGFLAETTFGTVETSERAVRIVRAIHGRVHGTAPDGRPYAADDPHLLTWVHVAEADSFLRAHDRYGARRLTAAERDTYVAQTAEVASALGADDPPTDTEGLRARLEAFRPELVSTRAAREAARFILLTPPVPWTLRAGYTALGAAAVGLLPVWARRPLRLPWLPITEATAFRAAGGAATSTIRWAMQAPSTFEEPAPSAEAGSGPGRQG</sequence>
<reference evidence="2 3" key="1">
    <citation type="submission" date="2019-05" db="EMBL/GenBank/DDBJ databases">
        <title>Mumia sp. nov., isolated from the intestinal contents of plateau pika (Ochotona curzoniae) in the Qinghai-Tibet plateau of China.</title>
        <authorList>
            <person name="Tian Z."/>
        </authorList>
    </citation>
    <scope>NUCLEOTIDE SEQUENCE [LARGE SCALE GENOMIC DNA]</scope>
    <source>
        <strain evidence="3">527</strain>
    </source>
</reference>
<dbReference type="OrthoDB" id="108890at2"/>